<evidence type="ECO:0000313" key="2">
    <source>
        <dbReference type="EMBL" id="TWG36630.1"/>
    </source>
</evidence>
<dbReference type="RefSeq" id="WP_146871455.1">
    <property type="nucleotide sequence ID" value="NZ_VJWE01000014.1"/>
</dbReference>
<protein>
    <submittedName>
        <fullName evidence="2">Saccharopine dehydrogenase-like protein</fullName>
    </submittedName>
</protein>
<proteinExistence type="predicted"/>
<dbReference type="Gene3D" id="3.40.50.720">
    <property type="entry name" value="NAD(P)-binding Rossmann-like Domain"/>
    <property type="match status" value="1"/>
</dbReference>
<dbReference type="AlphaFoldDB" id="A0A561XKH7"/>
<dbReference type="SUPFAM" id="SSF51735">
    <property type="entry name" value="NAD(P)-binding Rossmann-fold domains"/>
    <property type="match status" value="1"/>
</dbReference>
<evidence type="ECO:0000259" key="1">
    <source>
        <dbReference type="Pfam" id="PF03435"/>
    </source>
</evidence>
<evidence type="ECO:0000313" key="3">
    <source>
        <dbReference type="Proteomes" id="UP000321485"/>
    </source>
</evidence>
<accession>A0A561XKH7</accession>
<dbReference type="GeneID" id="51112074"/>
<reference evidence="2 3" key="1">
    <citation type="journal article" date="2015" name="Stand. Genomic Sci.">
        <title>Genomic Encyclopedia of Bacterial and Archaeal Type Strains, Phase III: the genomes of soil and plant-associated and newly described type strains.</title>
        <authorList>
            <person name="Whitman W.B."/>
            <person name="Woyke T."/>
            <person name="Klenk H.P."/>
            <person name="Zhou Y."/>
            <person name="Lilburn T.G."/>
            <person name="Beck B.J."/>
            <person name="De Vos P."/>
            <person name="Vandamme P."/>
            <person name="Eisen J.A."/>
            <person name="Garrity G."/>
            <person name="Hugenholtz P."/>
            <person name="Kyrpides N.C."/>
        </authorList>
    </citation>
    <scope>NUCLEOTIDE SEQUENCE [LARGE SCALE GENOMIC DNA]</scope>
    <source>
        <strain evidence="2 3">DSM 64</strain>
    </source>
</reference>
<organism evidence="2 3">
    <name type="scientific">Acidovorax delafieldii</name>
    <name type="common">Pseudomonas delafieldii</name>
    <dbReference type="NCBI Taxonomy" id="47920"/>
    <lineage>
        <taxon>Bacteria</taxon>
        <taxon>Pseudomonadati</taxon>
        <taxon>Pseudomonadota</taxon>
        <taxon>Betaproteobacteria</taxon>
        <taxon>Burkholderiales</taxon>
        <taxon>Comamonadaceae</taxon>
        <taxon>Acidovorax</taxon>
    </lineage>
</organism>
<gene>
    <name evidence="2" type="ORF">ATF69_3020</name>
</gene>
<feature type="domain" description="Saccharopine dehydrogenase NADP binding" evidence="1">
    <location>
        <begin position="9"/>
        <end position="124"/>
    </location>
</feature>
<dbReference type="PANTHER" id="PTHR43781">
    <property type="entry name" value="SACCHAROPINE DEHYDROGENASE"/>
    <property type="match status" value="1"/>
</dbReference>
<dbReference type="PANTHER" id="PTHR43781:SF1">
    <property type="entry name" value="SACCHAROPINE DEHYDROGENASE"/>
    <property type="match status" value="1"/>
</dbReference>
<comment type="caution">
    <text evidence="2">The sequence shown here is derived from an EMBL/GenBank/DDBJ whole genome shotgun (WGS) entry which is preliminary data.</text>
</comment>
<dbReference type="InterPro" id="IPR005097">
    <property type="entry name" value="Sacchrp_dh_NADP-bd"/>
</dbReference>
<dbReference type="Pfam" id="PF03435">
    <property type="entry name" value="Sacchrp_dh_NADP"/>
    <property type="match status" value="1"/>
</dbReference>
<dbReference type="InterPro" id="IPR036291">
    <property type="entry name" value="NAD(P)-bd_dom_sf"/>
</dbReference>
<dbReference type="EMBL" id="VJWE01000014">
    <property type="protein sequence ID" value="TWG36630.1"/>
    <property type="molecule type" value="Genomic_DNA"/>
</dbReference>
<sequence length="341" mass="35585">MNPQQHRPIAVYGATGHTGQFVVQEAQRRGLPVVAVGRSAARLDEVFAPGVTRRIADLADPTSLEQAFAGCAVVINCAGPFLDTAAPVAQAALRAGCHYIDVTAEQASAQASLADFDAPARAAGKVVIPAAAFYGGLADLLASALARAGTVDEITVAIGLDRWWPTAGTRKTGERNTVPRQVVAHGRLVPLVPSEHVPDWAFAAPLGSQAMVEIPFSEVITIAHHLPVGHIRSLLNRSALQDIRDSGTPPPTATDDSGRSAQRFELMVQLVQGGQTRTAGVRGQDIYAVTAPIVVEVAQRLLAPAYAHSGALAVAQAVDPVDMLRALHGTALEVFGDALPG</sequence>
<name>A0A561XKH7_ACIDE</name>
<dbReference type="Proteomes" id="UP000321485">
    <property type="component" value="Unassembled WGS sequence"/>
</dbReference>